<dbReference type="InterPro" id="IPR049362">
    <property type="entry name" value="TTI1_rpt"/>
</dbReference>
<evidence type="ECO:0000313" key="4">
    <source>
        <dbReference type="EMBL" id="KNE56174.1"/>
    </source>
</evidence>
<feature type="compositionally biased region" description="Basic and acidic residues" evidence="1">
    <location>
        <begin position="696"/>
        <end position="713"/>
    </location>
</feature>
<proteinExistence type="predicted"/>
<protein>
    <submittedName>
        <fullName evidence="4">Uncharacterized protein</fullName>
    </submittedName>
</protein>
<dbReference type="GO" id="GO:0005737">
    <property type="term" value="C:cytoplasm"/>
    <property type="evidence" value="ECO:0007669"/>
    <property type="project" value="TreeGrafter"/>
</dbReference>
<evidence type="ECO:0000259" key="2">
    <source>
        <dbReference type="Pfam" id="PF24173"/>
    </source>
</evidence>
<reference evidence="5" key="2">
    <citation type="submission" date="2009-11" db="EMBL/GenBank/DDBJ databases">
        <title>The Genome Sequence of Allomyces macrogynus strain ATCC 38327.</title>
        <authorList>
            <consortium name="The Broad Institute Genome Sequencing Platform"/>
            <person name="Russ C."/>
            <person name="Cuomo C."/>
            <person name="Shea T."/>
            <person name="Young S.K."/>
            <person name="Zeng Q."/>
            <person name="Koehrsen M."/>
            <person name="Haas B."/>
            <person name="Borodovsky M."/>
            <person name="Guigo R."/>
            <person name="Alvarado L."/>
            <person name="Berlin A."/>
            <person name="Borenstein D."/>
            <person name="Chen Z."/>
            <person name="Engels R."/>
            <person name="Freedman E."/>
            <person name="Gellesch M."/>
            <person name="Goldberg J."/>
            <person name="Griggs A."/>
            <person name="Gujja S."/>
            <person name="Heiman D."/>
            <person name="Hepburn T."/>
            <person name="Howarth C."/>
            <person name="Jen D."/>
            <person name="Larson L."/>
            <person name="Lewis B."/>
            <person name="Mehta T."/>
            <person name="Park D."/>
            <person name="Pearson M."/>
            <person name="Roberts A."/>
            <person name="Saif S."/>
            <person name="Shenoy N."/>
            <person name="Sisk P."/>
            <person name="Stolte C."/>
            <person name="Sykes S."/>
            <person name="Walk T."/>
            <person name="White J."/>
            <person name="Yandava C."/>
            <person name="Burger G."/>
            <person name="Gray M.W."/>
            <person name="Holland P.W.H."/>
            <person name="King N."/>
            <person name="Lang F.B.F."/>
            <person name="Roger A.J."/>
            <person name="Ruiz-Trillo I."/>
            <person name="Lander E."/>
            <person name="Nusbaum C."/>
        </authorList>
    </citation>
    <scope>NUCLEOTIDE SEQUENCE [LARGE SCALE GENOMIC DNA]</scope>
    <source>
        <strain evidence="5">ATCC 38327</strain>
    </source>
</reference>
<reference evidence="4 5" key="1">
    <citation type="submission" date="2009-11" db="EMBL/GenBank/DDBJ databases">
        <title>Annotation of Allomyces macrogynus ATCC 38327.</title>
        <authorList>
            <consortium name="The Broad Institute Genome Sequencing Platform"/>
            <person name="Russ C."/>
            <person name="Cuomo C."/>
            <person name="Burger G."/>
            <person name="Gray M.W."/>
            <person name="Holland P.W.H."/>
            <person name="King N."/>
            <person name="Lang F.B.F."/>
            <person name="Roger A.J."/>
            <person name="Ruiz-Trillo I."/>
            <person name="Young S.K."/>
            <person name="Zeng Q."/>
            <person name="Gargeya S."/>
            <person name="Fitzgerald M."/>
            <person name="Haas B."/>
            <person name="Abouelleil A."/>
            <person name="Alvarado L."/>
            <person name="Arachchi H.M."/>
            <person name="Berlin A."/>
            <person name="Chapman S.B."/>
            <person name="Gearin G."/>
            <person name="Goldberg J."/>
            <person name="Griggs A."/>
            <person name="Gujja S."/>
            <person name="Hansen M."/>
            <person name="Heiman D."/>
            <person name="Howarth C."/>
            <person name="Larimer J."/>
            <person name="Lui A."/>
            <person name="MacDonald P.J.P."/>
            <person name="McCowen C."/>
            <person name="Montmayeur A."/>
            <person name="Murphy C."/>
            <person name="Neiman D."/>
            <person name="Pearson M."/>
            <person name="Priest M."/>
            <person name="Roberts A."/>
            <person name="Saif S."/>
            <person name="Shea T."/>
            <person name="Sisk P."/>
            <person name="Stolte C."/>
            <person name="Sykes S."/>
            <person name="Wortman J."/>
            <person name="Nusbaum C."/>
            <person name="Birren B."/>
        </authorList>
    </citation>
    <scope>NUCLEOTIDE SEQUENCE [LARGE SCALE GENOMIC DNA]</scope>
    <source>
        <strain evidence="4 5">ATCC 38327</strain>
    </source>
</reference>
<dbReference type="InterPro" id="IPR057566">
    <property type="entry name" value="TPR_TTI1_N"/>
</dbReference>
<dbReference type="EMBL" id="GG745330">
    <property type="protein sequence ID" value="KNE56174.1"/>
    <property type="molecule type" value="Genomic_DNA"/>
</dbReference>
<dbReference type="SUPFAM" id="SSF48371">
    <property type="entry name" value="ARM repeat"/>
    <property type="match status" value="1"/>
</dbReference>
<dbReference type="Proteomes" id="UP000054350">
    <property type="component" value="Unassembled WGS sequence"/>
</dbReference>
<gene>
    <name evidence="4" type="ORF">AMAG_02009</name>
</gene>
<sequence>MLFPLFHVLKSKSLPSLSQAAVEAFLELPEYIWLRVPSDAVEFTPDGGTMDPIHVDTLHNCLLAVSFVYAAPLPHRHDQGRIGAAHFAARLLASQHGHMVTTYIHSHLVEVVERDALPSLRLAALDAMRVLLLETDTDPDMLAPVLPKTASVLAGLTQAPKVGAPILGSALRLLGDLIAATLIRKFADTSSDPGDQWAALVKRAAKADQLATDAKSAVPPSSTASTAPTLRVTRDDAWRQETAIRLHSLLVVALDAVARHDHPDVHIAGLDMAGTLLTKCSNDLAATRTELFMFTARHAISTFLTVRDTAQRVLTTLARRIVDSIDSFEYMTQALDRAVGDLKDVVLKSDDVKPVYLRAVSGCLLSWTVDAELQAHVKQPIRAALLCQLDPLLREFVRLLRIDDTNPLRPEVGAPFDRWNFVGFHAKDVYDAVRQLVNAIVRIGDNSFTTALLQILGGTRSLTDDDGVDRAETDKFAIYALLNLALDVECFEPIVFEYFERLHDATNPLELAFIIEGLSVVQLPNYTTFLAHHLHAVLAFYSSSHRALQSCATACLDHLVCVLECASLDELLARSADYLVHSIQVQFQYADLHPGTAHLRSVIRVSGARAIPWLRAGVVLVLDALGRHMGSDVLWREFVQVLLEFVKVVPTLDMDKSGNRAVTGEQVKSVPERWRNVSPWLLQQYRYQLAPPPKSPVDDRNPADEPIRTDRAGATDLNPDAEPKLPPEIEVLLTILRHARNLLGAATPRVRHELLVLILHAFPKLAGYDRHTNPEIYRILNVVSLASIPPSAPYLRESTLRALTAMARQSPDYGASKVKEWYLADIIALIDQFASTIALETVAAMVADVPVEFHHCSARDAELLVPALLHGASKWAGEPALEEHVVAIVERLLAHPRMRDAAWFALVVGMGPDAGWSDASVVAVAQRMPALPLWERRAESKEWVKSRLGTALCALAERLPMSH</sequence>
<dbReference type="OrthoDB" id="49511at2759"/>
<evidence type="ECO:0000256" key="1">
    <source>
        <dbReference type="SAM" id="MobiDB-lite"/>
    </source>
</evidence>
<dbReference type="PANTHER" id="PTHR18460">
    <property type="entry name" value="TEL2 INTERACTING PROTEIN 1 TTI1 FAMILY MEMBER"/>
    <property type="match status" value="1"/>
</dbReference>
<dbReference type="Pfam" id="PF24181">
    <property type="entry name" value="TPR_TTI1_C"/>
    <property type="match status" value="1"/>
</dbReference>
<dbReference type="STRING" id="578462.A0A0L0S1D8"/>
<feature type="domain" description="TTI1 N-terminal TPR" evidence="2">
    <location>
        <begin position="106"/>
        <end position="287"/>
    </location>
</feature>
<evidence type="ECO:0000259" key="3">
    <source>
        <dbReference type="Pfam" id="PF24181"/>
    </source>
</evidence>
<dbReference type="VEuPathDB" id="FungiDB:AMAG_02009"/>
<dbReference type="Pfam" id="PF21547">
    <property type="entry name" value="TTI1"/>
    <property type="match status" value="1"/>
</dbReference>
<dbReference type="InterPro" id="IPR057567">
    <property type="entry name" value="TPR_TTI1_C"/>
</dbReference>
<name>A0A0L0S1D8_ALLM3</name>
<feature type="domain" description="TTI1 C-terminal TPR" evidence="3">
    <location>
        <begin position="641"/>
        <end position="818"/>
    </location>
</feature>
<keyword evidence="5" id="KW-1185">Reference proteome</keyword>
<dbReference type="InterPro" id="IPR052587">
    <property type="entry name" value="TELO2-interacting_protein_1"/>
</dbReference>
<evidence type="ECO:0000313" key="5">
    <source>
        <dbReference type="Proteomes" id="UP000054350"/>
    </source>
</evidence>
<dbReference type="AlphaFoldDB" id="A0A0L0S1D8"/>
<feature type="region of interest" description="Disordered" evidence="1">
    <location>
        <begin position="691"/>
        <end position="721"/>
    </location>
</feature>
<accession>A0A0L0S1D8</accession>
<dbReference type="InterPro" id="IPR016024">
    <property type="entry name" value="ARM-type_fold"/>
</dbReference>
<dbReference type="Pfam" id="PF24173">
    <property type="entry name" value="TPR_TTI1_N"/>
    <property type="match status" value="1"/>
</dbReference>
<organism evidence="4 5">
    <name type="scientific">Allomyces macrogynus (strain ATCC 38327)</name>
    <name type="common">Allomyces javanicus var. macrogynus</name>
    <dbReference type="NCBI Taxonomy" id="578462"/>
    <lineage>
        <taxon>Eukaryota</taxon>
        <taxon>Fungi</taxon>
        <taxon>Fungi incertae sedis</taxon>
        <taxon>Blastocladiomycota</taxon>
        <taxon>Blastocladiomycetes</taxon>
        <taxon>Blastocladiales</taxon>
        <taxon>Blastocladiaceae</taxon>
        <taxon>Allomyces</taxon>
    </lineage>
</organism>
<dbReference type="PANTHER" id="PTHR18460:SF3">
    <property type="entry name" value="TELO2-INTERACTING PROTEIN 1 HOMOLOG"/>
    <property type="match status" value="1"/>
</dbReference>